<feature type="compositionally biased region" description="Polar residues" evidence="5">
    <location>
        <begin position="7"/>
        <end position="27"/>
    </location>
</feature>
<dbReference type="Pfam" id="PF00172">
    <property type="entry name" value="Zn_clus"/>
    <property type="match status" value="1"/>
</dbReference>
<dbReference type="SMART" id="SM00066">
    <property type="entry name" value="GAL4"/>
    <property type="match status" value="1"/>
</dbReference>
<keyword evidence="1" id="KW-0805">Transcription regulation</keyword>
<feature type="region of interest" description="Disordered" evidence="5">
    <location>
        <begin position="1"/>
        <end position="39"/>
    </location>
</feature>
<dbReference type="OrthoDB" id="4161332at2759"/>
<evidence type="ECO:0000313" key="7">
    <source>
        <dbReference type="EMBL" id="PTU16981.1"/>
    </source>
</evidence>
<dbReference type="RefSeq" id="XP_040748398.1">
    <property type="nucleotide sequence ID" value="XM_040901035.1"/>
</dbReference>
<protein>
    <recommendedName>
        <fullName evidence="6">Zn(2)-C6 fungal-type domain-containing protein</fullName>
    </recommendedName>
</protein>
<dbReference type="CDD" id="cd12148">
    <property type="entry name" value="fungal_TF_MHR"/>
    <property type="match status" value="1"/>
</dbReference>
<comment type="caution">
    <text evidence="7">The sequence shown here is derived from an EMBL/GenBank/DDBJ whole genome shotgun (WGS) entry which is preliminary data.</text>
</comment>
<dbReference type="InterPro" id="IPR001138">
    <property type="entry name" value="Zn2Cys6_DnaBD"/>
</dbReference>
<dbReference type="EMBL" id="MSFN02000013">
    <property type="protein sequence ID" value="PTU16981.1"/>
    <property type="molecule type" value="Genomic_DNA"/>
</dbReference>
<keyword evidence="3" id="KW-0804">Transcription</keyword>
<accession>A0A2T5LL20</accession>
<evidence type="ECO:0000256" key="2">
    <source>
        <dbReference type="ARBA" id="ARBA00023125"/>
    </source>
</evidence>
<reference evidence="7 8" key="1">
    <citation type="journal article" date="2018" name="Proc. Natl. Acad. Sci. U.S.A.">
        <title>Linking secondary metabolites to gene clusters through genome sequencing of six diverse Aspergillus species.</title>
        <authorList>
            <person name="Kaerboelling I."/>
            <person name="Vesth T.C."/>
            <person name="Frisvad J.C."/>
            <person name="Nybo J.L."/>
            <person name="Theobald S."/>
            <person name="Kuo A."/>
            <person name="Bowyer P."/>
            <person name="Matsuda Y."/>
            <person name="Mondo S."/>
            <person name="Lyhne E.K."/>
            <person name="Kogle M.E."/>
            <person name="Clum A."/>
            <person name="Lipzen A."/>
            <person name="Salamov A."/>
            <person name="Ngan C.Y."/>
            <person name="Daum C."/>
            <person name="Chiniquy J."/>
            <person name="Barry K."/>
            <person name="LaButti K."/>
            <person name="Haridas S."/>
            <person name="Simmons B.A."/>
            <person name="Magnuson J.K."/>
            <person name="Mortensen U.H."/>
            <person name="Larsen T.O."/>
            <person name="Grigoriev I.V."/>
            <person name="Baker S.E."/>
            <person name="Andersen M.R."/>
        </authorList>
    </citation>
    <scope>NUCLEOTIDE SEQUENCE [LARGE SCALE GENOMIC DNA]</scope>
    <source>
        <strain evidence="7 8">IBT 24754</strain>
    </source>
</reference>
<dbReference type="GeneID" id="63817919"/>
<dbReference type="PANTHER" id="PTHR47256">
    <property type="entry name" value="ZN(II)2CYS6 TRANSCRIPTION FACTOR (EUROFUNG)-RELATED"/>
    <property type="match status" value="1"/>
</dbReference>
<evidence type="ECO:0000256" key="1">
    <source>
        <dbReference type="ARBA" id="ARBA00023015"/>
    </source>
</evidence>
<dbReference type="GO" id="GO:0000981">
    <property type="term" value="F:DNA-binding transcription factor activity, RNA polymerase II-specific"/>
    <property type="evidence" value="ECO:0007669"/>
    <property type="project" value="InterPro"/>
</dbReference>
<dbReference type="GO" id="GO:0003677">
    <property type="term" value="F:DNA binding"/>
    <property type="evidence" value="ECO:0007669"/>
    <property type="project" value="UniProtKB-KW"/>
</dbReference>
<dbReference type="SUPFAM" id="SSF57701">
    <property type="entry name" value="Zn2/Cys6 DNA-binding domain"/>
    <property type="match status" value="1"/>
</dbReference>
<dbReference type="Gene3D" id="4.10.240.10">
    <property type="entry name" value="Zn(2)-C6 fungal-type DNA-binding domain"/>
    <property type="match status" value="1"/>
</dbReference>
<dbReference type="InterPro" id="IPR053187">
    <property type="entry name" value="Notoamide_regulator"/>
</dbReference>
<gene>
    <name evidence="7" type="ORF">P175DRAFT_0561283</name>
</gene>
<dbReference type="PANTHER" id="PTHR47256:SF3">
    <property type="entry name" value="ZN(II)2CYS6 TRANSCRIPTION FACTOR (EUROFUNG)"/>
    <property type="match status" value="1"/>
</dbReference>
<evidence type="ECO:0000256" key="4">
    <source>
        <dbReference type="ARBA" id="ARBA00023242"/>
    </source>
</evidence>
<evidence type="ECO:0000256" key="5">
    <source>
        <dbReference type="SAM" id="MobiDB-lite"/>
    </source>
</evidence>
<keyword evidence="4" id="KW-0539">Nucleus</keyword>
<dbReference type="AlphaFoldDB" id="A0A2T5LL20"/>
<organism evidence="7 8">
    <name type="scientific">Aspergillus ochraceoroseus IBT 24754</name>
    <dbReference type="NCBI Taxonomy" id="1392256"/>
    <lineage>
        <taxon>Eukaryota</taxon>
        <taxon>Fungi</taxon>
        <taxon>Dikarya</taxon>
        <taxon>Ascomycota</taxon>
        <taxon>Pezizomycotina</taxon>
        <taxon>Eurotiomycetes</taxon>
        <taxon>Eurotiomycetidae</taxon>
        <taxon>Eurotiales</taxon>
        <taxon>Aspergillaceae</taxon>
        <taxon>Aspergillus</taxon>
        <taxon>Aspergillus subgen. Nidulantes</taxon>
    </lineage>
</organism>
<keyword evidence="2" id="KW-0238">DNA-binding</keyword>
<dbReference type="InterPro" id="IPR036864">
    <property type="entry name" value="Zn2-C6_fun-type_DNA-bd_sf"/>
</dbReference>
<evidence type="ECO:0000259" key="6">
    <source>
        <dbReference type="PROSITE" id="PS50048"/>
    </source>
</evidence>
<dbReference type="PROSITE" id="PS50048">
    <property type="entry name" value="ZN2_CY6_FUNGAL_2"/>
    <property type="match status" value="1"/>
</dbReference>
<feature type="domain" description="Zn(2)-C6 fungal-type" evidence="6">
    <location>
        <begin position="66"/>
        <end position="96"/>
    </location>
</feature>
<sequence length="794" mass="89702">MEKSISDHNLANGTPRQLPTPLDSSPGSPFAVATPTNSPPEVAVEIAAPQPRVPRNSRSLQRITHACVSCQKKKTKCDGAKPTCKLCQRAGTICIYARSRRENQRLRFHSLEEKITVYESLLQEIISQSTPENIHSIRDAIHRHFQVSPDFFSTLLASKSLSDQHISQPKPGLSLTRIHLTRGSTNSKAPALAQQPPIQVKSIENWTWLVDNDVASHLLSLYFTWENSTWHLVDQHMFIHDLERGRPRFCSSLLVHTLLFFGCSFSYNLTRITDRREEKALGERLYAAIQQQWTAEKDSQNLPTVQSSILIGLLCCTFGLDKLGTNYILHGAELSNRFDLNKANSAYFLSGVEDDPTAVSNCQKLVAWAVFDIQALACQVYRKKPIWKEPPSIGFTEEEASALDEGGEWRPYPFQTPVSQPYLYTAAWIRSELVAIVHDIACFSLKFPGAVLGDSDWDYGYSLYQRLLGWRARLPWTVLPRHNTTPHALCLHFYYQATLVSLCENFLLNSSMSPDGCRSSRFDPLIVKSHAMDTFGSLVLLFKHYHGWKSIPIIMLHYFCVAGVHSVSKLHPHEPKWSLVLESSVVGLWHMSLGWGRFCKAFLRTIGLVLKATNPDPSLVPPRATAVLDQLSGSLWTGVDTSSLAADYVVHHIPDRFGQNLGPGSAEYKAHTLQSLLVTMEGLSITAGPKINQAAACNPLQDNKLLPSMGPFIRHRCCTGYQYHQITYLNDMAPSLYREFRWSDFYVALILYLLLQTHLSIFERNIRPPFGQFENYNQYTSRAYDAFMPRYDVP</sequence>
<evidence type="ECO:0000256" key="3">
    <source>
        <dbReference type="ARBA" id="ARBA00023163"/>
    </source>
</evidence>
<dbReference type="CDD" id="cd00067">
    <property type="entry name" value="GAL4"/>
    <property type="match status" value="1"/>
</dbReference>
<evidence type="ECO:0000313" key="8">
    <source>
        <dbReference type="Proteomes" id="UP000244073"/>
    </source>
</evidence>
<dbReference type="VEuPathDB" id="FungiDB:P175DRAFT_0561283"/>
<dbReference type="Proteomes" id="UP000244073">
    <property type="component" value="Unassembled WGS sequence"/>
</dbReference>
<proteinExistence type="predicted"/>
<name>A0A2T5LL20_9EURO</name>
<dbReference type="GO" id="GO:0008270">
    <property type="term" value="F:zinc ion binding"/>
    <property type="evidence" value="ECO:0007669"/>
    <property type="project" value="InterPro"/>
</dbReference>